<dbReference type="EMBL" id="CP030118">
    <property type="protein sequence ID" value="QDL11298.1"/>
    <property type="molecule type" value="Genomic_DNA"/>
</dbReference>
<dbReference type="NCBIfam" id="TIGR00229">
    <property type="entry name" value="sensory_box"/>
    <property type="match status" value="1"/>
</dbReference>
<dbReference type="InterPro" id="IPR004358">
    <property type="entry name" value="Sig_transdc_His_kin-like_C"/>
</dbReference>
<dbReference type="PANTHER" id="PTHR43547:SF2">
    <property type="entry name" value="HYBRID SIGNAL TRANSDUCTION HISTIDINE KINASE C"/>
    <property type="match status" value="1"/>
</dbReference>
<evidence type="ECO:0000259" key="18">
    <source>
        <dbReference type="PROSITE" id="PS50113"/>
    </source>
</evidence>
<feature type="coiled-coil region" evidence="14">
    <location>
        <begin position="254"/>
        <end position="288"/>
    </location>
</feature>
<dbReference type="GO" id="GO:0000155">
    <property type="term" value="F:phosphorelay sensor kinase activity"/>
    <property type="evidence" value="ECO:0007669"/>
    <property type="project" value="InterPro"/>
</dbReference>
<feature type="domain" description="Response regulatory" evidence="16">
    <location>
        <begin position="5"/>
        <end position="121"/>
    </location>
</feature>
<keyword evidence="6" id="KW-0812">Transmembrane</keyword>
<dbReference type="InterPro" id="IPR036097">
    <property type="entry name" value="HisK_dim/P_sf"/>
</dbReference>
<evidence type="ECO:0000256" key="2">
    <source>
        <dbReference type="ARBA" id="ARBA00004370"/>
    </source>
</evidence>
<dbReference type="InterPro" id="IPR000700">
    <property type="entry name" value="PAS-assoc_C"/>
</dbReference>
<keyword evidence="7" id="KW-0547">Nucleotide-binding</keyword>
<dbReference type="SUPFAM" id="SSF47384">
    <property type="entry name" value="Homodimeric domain of signal transducing histidine kinase"/>
    <property type="match status" value="1"/>
</dbReference>
<dbReference type="Pfam" id="PF08448">
    <property type="entry name" value="PAS_4"/>
    <property type="match status" value="1"/>
</dbReference>
<dbReference type="CDD" id="cd00082">
    <property type="entry name" value="HisKA"/>
    <property type="match status" value="1"/>
</dbReference>
<evidence type="ECO:0000256" key="9">
    <source>
        <dbReference type="ARBA" id="ARBA00022840"/>
    </source>
</evidence>
<dbReference type="PROSITE" id="PS50113">
    <property type="entry name" value="PAC"/>
    <property type="match status" value="1"/>
</dbReference>
<dbReference type="InterPro" id="IPR003594">
    <property type="entry name" value="HATPase_dom"/>
</dbReference>
<dbReference type="SMART" id="SM00387">
    <property type="entry name" value="HATPase_c"/>
    <property type="match status" value="1"/>
</dbReference>
<dbReference type="PROSITE" id="PS50109">
    <property type="entry name" value="HIS_KIN"/>
    <property type="match status" value="1"/>
</dbReference>
<evidence type="ECO:0000256" key="4">
    <source>
        <dbReference type="ARBA" id="ARBA00022553"/>
    </source>
</evidence>
<evidence type="ECO:0000259" key="17">
    <source>
        <dbReference type="PROSITE" id="PS50112"/>
    </source>
</evidence>
<dbReference type="Pfam" id="PF00512">
    <property type="entry name" value="HisKA"/>
    <property type="match status" value="1"/>
</dbReference>
<dbReference type="InterPro" id="IPR005467">
    <property type="entry name" value="His_kinase_dom"/>
</dbReference>
<name>A0A856MKS6_9CYAN</name>
<dbReference type="SUPFAM" id="SSF55874">
    <property type="entry name" value="ATPase domain of HSP90 chaperone/DNA topoisomerase II/histidine kinase"/>
    <property type="match status" value="1"/>
</dbReference>
<dbReference type="FunFam" id="1.10.287.130:FF:000004">
    <property type="entry name" value="Ethylene receptor 1"/>
    <property type="match status" value="1"/>
</dbReference>
<dbReference type="GO" id="GO:0016020">
    <property type="term" value="C:membrane"/>
    <property type="evidence" value="ECO:0007669"/>
    <property type="project" value="UniProtKB-SubCell"/>
</dbReference>
<gene>
    <name evidence="19" type="ORF">DP114_28425</name>
</gene>
<dbReference type="CDD" id="cd00156">
    <property type="entry name" value="REC"/>
    <property type="match status" value="1"/>
</dbReference>
<evidence type="ECO:0000256" key="8">
    <source>
        <dbReference type="ARBA" id="ARBA00022777"/>
    </source>
</evidence>
<evidence type="ECO:0000256" key="11">
    <source>
        <dbReference type="ARBA" id="ARBA00023012"/>
    </source>
</evidence>
<dbReference type="FunFam" id="3.30.565.10:FF:000030">
    <property type="entry name" value="Ethylene receptor 1"/>
    <property type="match status" value="1"/>
</dbReference>
<dbReference type="Pfam" id="PF00072">
    <property type="entry name" value="Response_reg"/>
    <property type="match status" value="2"/>
</dbReference>
<dbReference type="GO" id="GO:0005524">
    <property type="term" value="F:ATP binding"/>
    <property type="evidence" value="ECO:0007669"/>
    <property type="project" value="UniProtKB-KW"/>
</dbReference>
<dbReference type="SUPFAM" id="SSF52172">
    <property type="entry name" value="CheY-like"/>
    <property type="match status" value="2"/>
</dbReference>
<evidence type="ECO:0000256" key="12">
    <source>
        <dbReference type="ARBA" id="ARBA00023136"/>
    </source>
</evidence>
<keyword evidence="5" id="KW-0808">Transferase</keyword>
<dbReference type="SMART" id="SM00091">
    <property type="entry name" value="PAS"/>
    <property type="match status" value="1"/>
</dbReference>
<accession>A0A856MKS6</accession>
<feature type="domain" description="Response regulatory" evidence="16">
    <location>
        <begin position="630"/>
        <end position="748"/>
    </location>
</feature>
<keyword evidence="4 13" id="KW-0597">Phosphoprotein</keyword>
<evidence type="ECO:0000256" key="3">
    <source>
        <dbReference type="ARBA" id="ARBA00012438"/>
    </source>
</evidence>
<dbReference type="PANTHER" id="PTHR43547">
    <property type="entry name" value="TWO-COMPONENT HISTIDINE KINASE"/>
    <property type="match status" value="1"/>
</dbReference>
<dbReference type="CDD" id="cd00130">
    <property type="entry name" value="PAS"/>
    <property type="match status" value="1"/>
</dbReference>
<evidence type="ECO:0000256" key="5">
    <source>
        <dbReference type="ARBA" id="ARBA00022679"/>
    </source>
</evidence>
<keyword evidence="10" id="KW-1133">Transmembrane helix</keyword>
<dbReference type="Pfam" id="PF02518">
    <property type="entry name" value="HATPase_c"/>
    <property type="match status" value="1"/>
</dbReference>
<dbReference type="PROSITE" id="PS50112">
    <property type="entry name" value="PAS"/>
    <property type="match status" value="1"/>
</dbReference>
<comment type="catalytic activity">
    <reaction evidence="1">
        <text>ATP + protein L-histidine = ADP + protein N-phospho-L-histidine.</text>
        <dbReference type="EC" id="2.7.13.3"/>
    </reaction>
</comment>
<dbReference type="InterPro" id="IPR003661">
    <property type="entry name" value="HisK_dim/P_dom"/>
</dbReference>
<keyword evidence="11" id="KW-0902">Two-component regulatory system</keyword>
<organism evidence="19 20">
    <name type="scientific">Brasilonema sennae CENA114</name>
    <dbReference type="NCBI Taxonomy" id="415709"/>
    <lineage>
        <taxon>Bacteria</taxon>
        <taxon>Bacillati</taxon>
        <taxon>Cyanobacteriota</taxon>
        <taxon>Cyanophyceae</taxon>
        <taxon>Nostocales</taxon>
        <taxon>Scytonemataceae</taxon>
        <taxon>Brasilonema</taxon>
        <taxon>Bromeliae group (in: Brasilonema)</taxon>
    </lineage>
</organism>
<evidence type="ECO:0000256" key="10">
    <source>
        <dbReference type="ARBA" id="ARBA00022989"/>
    </source>
</evidence>
<dbReference type="SMART" id="SM00388">
    <property type="entry name" value="HisKA"/>
    <property type="match status" value="1"/>
</dbReference>
<dbReference type="InterPro" id="IPR000014">
    <property type="entry name" value="PAS"/>
</dbReference>
<dbReference type="InterPro" id="IPR013656">
    <property type="entry name" value="PAS_4"/>
</dbReference>
<dbReference type="SUPFAM" id="SSF55785">
    <property type="entry name" value="PYP-like sensor domain (PAS domain)"/>
    <property type="match status" value="1"/>
</dbReference>
<feature type="domain" description="PAS" evidence="17">
    <location>
        <begin position="139"/>
        <end position="209"/>
    </location>
</feature>
<sequence>MSGLKFVLLEDNLLDAELINAVFTESGIGCELMHVKTQAEFQTALEQDNFDLILSDYALPGFDGITALKMAQHHCPDIPFIFVTATMGEEVAIETLKSGAIDYVLKQRLERLVPSVNRALREAQYRRACKIAEAQLYRREEEFRALAENSPDAITRIDKELRYSYVNPATEMATGIPLEIWIGKTVAEMGSAEEVSTWQARLRQVLSTGIGCWMEFDVPSHKGRIYYQARIVPEYAADGSVQSLLSIARDVTQYKLAEQALREGEAQLRQQKEELERANKIKDEFLAVLSHELRSPLNAILGWSKILRTRNLEPKNLNRALETIERNAKLQTQLIEDLLDVSRIIRGKLTLRPYPTNLIPAIEAAIDTMRLAAQAKSIDLQFLIIDSGLETQDKSIQNSKSLKIREEVSCDTTSVQIPNSESPPIALQSSPLWEVAARPQQKEPLQAQSYSMESRGSLSHISGQKFHVLGDPSRLQQIIWNLVSNAIKFTPQGGRVEVLLERVGTDEKDEGSTSALLPLLPIRHSSNSAKITVKDTGMGIKPDFIPYVFDSFRQGDGSTTRKHGGLGLGLAIVRHLVELHGGTVTAESPGEGKGATFVVQLPIIEDIRAKKLISTSSSISSASSPLEGVRVLVVDDDTDSRDFLVFALEEFGAIATAVSSASSALEVLTTFKPNVLISDIGMPEQDGYSLIRQIRGLSPEEGGDIPAIALTAYAGERDRQLAISAGFQKHLSKPVMPDQIANVVAELVRH</sequence>
<feature type="modified residue" description="4-aspartylphosphate" evidence="13">
    <location>
        <position position="679"/>
    </location>
</feature>
<dbReference type="Gene3D" id="3.30.450.20">
    <property type="entry name" value="PAS domain"/>
    <property type="match status" value="1"/>
</dbReference>
<dbReference type="KEGG" id="bsen:DP114_28425"/>
<protein>
    <recommendedName>
        <fullName evidence="3">histidine kinase</fullName>
        <ecNumber evidence="3">2.7.13.3</ecNumber>
    </recommendedName>
</protein>
<keyword evidence="20" id="KW-1185">Reference proteome</keyword>
<dbReference type="RefSeq" id="WP_171977689.1">
    <property type="nucleotide sequence ID" value="NZ_CAWOXK010000001.1"/>
</dbReference>
<feature type="modified residue" description="4-aspartylphosphate" evidence="13">
    <location>
        <position position="56"/>
    </location>
</feature>
<evidence type="ECO:0000313" key="20">
    <source>
        <dbReference type="Proteomes" id="UP000503129"/>
    </source>
</evidence>
<evidence type="ECO:0000256" key="13">
    <source>
        <dbReference type="PROSITE-ProRule" id="PRU00169"/>
    </source>
</evidence>
<dbReference type="CDD" id="cd17580">
    <property type="entry name" value="REC_2_DhkD-like"/>
    <property type="match status" value="1"/>
</dbReference>
<proteinExistence type="predicted"/>
<keyword evidence="8 19" id="KW-0418">Kinase</keyword>
<reference evidence="19 20" key="1">
    <citation type="submission" date="2018-06" db="EMBL/GenBank/DDBJ databases">
        <title>Comparative genomics of Brasilonema spp. strains.</title>
        <authorList>
            <person name="Alvarenga D.O."/>
            <person name="Fiore M.F."/>
            <person name="Varani A.M."/>
        </authorList>
    </citation>
    <scope>NUCLEOTIDE SEQUENCE [LARGE SCALE GENOMIC DNA]</scope>
    <source>
        <strain evidence="19 20">CENA114</strain>
    </source>
</reference>
<dbReference type="Gene3D" id="1.10.287.130">
    <property type="match status" value="1"/>
</dbReference>
<dbReference type="PRINTS" id="PR00344">
    <property type="entry name" value="BCTRLSENSOR"/>
</dbReference>
<dbReference type="InterPro" id="IPR011006">
    <property type="entry name" value="CheY-like_superfamily"/>
</dbReference>
<keyword evidence="12" id="KW-0472">Membrane</keyword>
<keyword evidence="14" id="KW-0175">Coiled coil</keyword>
<feature type="domain" description="Histidine kinase" evidence="15">
    <location>
        <begin position="288"/>
        <end position="605"/>
    </location>
</feature>
<evidence type="ECO:0000259" key="15">
    <source>
        <dbReference type="PROSITE" id="PS50109"/>
    </source>
</evidence>
<evidence type="ECO:0000256" key="7">
    <source>
        <dbReference type="ARBA" id="ARBA00022741"/>
    </source>
</evidence>
<comment type="subcellular location">
    <subcellularLocation>
        <location evidence="2">Membrane</location>
    </subcellularLocation>
</comment>
<dbReference type="PROSITE" id="PS50110">
    <property type="entry name" value="RESPONSE_REGULATORY"/>
    <property type="match status" value="2"/>
</dbReference>
<dbReference type="SMART" id="SM00448">
    <property type="entry name" value="REC"/>
    <property type="match status" value="2"/>
</dbReference>
<dbReference type="Gene3D" id="3.40.50.2300">
    <property type="match status" value="2"/>
</dbReference>
<evidence type="ECO:0000256" key="14">
    <source>
        <dbReference type="SAM" id="Coils"/>
    </source>
</evidence>
<dbReference type="CDD" id="cd16922">
    <property type="entry name" value="HATPase_EvgS-ArcB-TorS-like"/>
    <property type="match status" value="1"/>
</dbReference>
<evidence type="ECO:0000256" key="1">
    <source>
        <dbReference type="ARBA" id="ARBA00000085"/>
    </source>
</evidence>
<dbReference type="InterPro" id="IPR036890">
    <property type="entry name" value="HATPase_C_sf"/>
</dbReference>
<dbReference type="Proteomes" id="UP000503129">
    <property type="component" value="Chromosome"/>
</dbReference>
<evidence type="ECO:0000313" key="19">
    <source>
        <dbReference type="EMBL" id="QDL11298.1"/>
    </source>
</evidence>
<dbReference type="InterPro" id="IPR035965">
    <property type="entry name" value="PAS-like_dom_sf"/>
</dbReference>
<dbReference type="AlphaFoldDB" id="A0A856MKS6"/>
<keyword evidence="9" id="KW-0067">ATP-binding</keyword>
<dbReference type="Gene3D" id="3.30.565.10">
    <property type="entry name" value="Histidine kinase-like ATPase, C-terminal domain"/>
    <property type="match status" value="1"/>
</dbReference>
<evidence type="ECO:0000259" key="16">
    <source>
        <dbReference type="PROSITE" id="PS50110"/>
    </source>
</evidence>
<dbReference type="InterPro" id="IPR001789">
    <property type="entry name" value="Sig_transdc_resp-reg_receiver"/>
</dbReference>
<feature type="domain" description="PAC" evidence="18">
    <location>
        <begin position="212"/>
        <end position="263"/>
    </location>
</feature>
<dbReference type="EC" id="2.7.13.3" evidence="3"/>
<evidence type="ECO:0000256" key="6">
    <source>
        <dbReference type="ARBA" id="ARBA00022692"/>
    </source>
</evidence>